<dbReference type="InterPro" id="IPR029071">
    <property type="entry name" value="Ubiquitin-like_domsf"/>
</dbReference>
<dbReference type="Pfam" id="PF00788">
    <property type="entry name" value="RA"/>
    <property type="match status" value="1"/>
</dbReference>
<sequence>MKIATAPDYFNILWLPHSDGRGNTRALCLIFSLDISALMETMSPQQENSGQSRSASLTGEAKICSLPENKKKMKSLTQRRQSAPSLLISKALTKSRTISRYSVTVENCLSPVTPESCPLVQSFLTPSRMFVAHGHAQLKTGLQTQDRCLLLFTDILLITKAKSSTHFKLKAQARVCEMWTAGCIEDVCEGTMHPDRSFVMGWPTCNCVATFSSVEQKERWLSFLKSRIKEEKEKDDPKTISLKVFAKDVGNCTCAKTLTVSQSDCATEVIHMALQEFGIVGCVKDYQLWVSSRKDDPPYPLIGHEFPFSIKIEPHAGESLTGQERGRAHQGSGPAGAASTGHTVSVHPEAPAMWQSDL</sequence>
<protein>
    <recommendedName>
        <fullName evidence="2">Ras-associating domain-containing protein</fullName>
    </recommendedName>
</protein>
<dbReference type="Proteomes" id="UP001152622">
    <property type="component" value="Chromosome 9"/>
</dbReference>
<comment type="caution">
    <text evidence="3">The sequence shown here is derived from an EMBL/GenBank/DDBJ whole genome shotgun (WGS) entry which is preliminary data.</text>
</comment>
<organism evidence="3 4">
    <name type="scientific">Synaphobranchus kaupii</name>
    <name type="common">Kaup's arrowtooth eel</name>
    <dbReference type="NCBI Taxonomy" id="118154"/>
    <lineage>
        <taxon>Eukaryota</taxon>
        <taxon>Metazoa</taxon>
        <taxon>Chordata</taxon>
        <taxon>Craniata</taxon>
        <taxon>Vertebrata</taxon>
        <taxon>Euteleostomi</taxon>
        <taxon>Actinopterygii</taxon>
        <taxon>Neopterygii</taxon>
        <taxon>Teleostei</taxon>
        <taxon>Anguilliformes</taxon>
        <taxon>Synaphobranchidae</taxon>
        <taxon>Synaphobranchus</taxon>
    </lineage>
</organism>
<name>A0A9Q1IST0_SYNKA</name>
<proteinExistence type="predicted"/>
<reference evidence="3" key="1">
    <citation type="journal article" date="2023" name="Science">
        <title>Genome structures resolve the early diversification of teleost fishes.</title>
        <authorList>
            <person name="Parey E."/>
            <person name="Louis A."/>
            <person name="Montfort J."/>
            <person name="Bouchez O."/>
            <person name="Roques C."/>
            <person name="Iampietro C."/>
            <person name="Lluch J."/>
            <person name="Castinel A."/>
            <person name="Donnadieu C."/>
            <person name="Desvignes T."/>
            <person name="Floi Bucao C."/>
            <person name="Jouanno E."/>
            <person name="Wen M."/>
            <person name="Mejri S."/>
            <person name="Dirks R."/>
            <person name="Jansen H."/>
            <person name="Henkel C."/>
            <person name="Chen W.J."/>
            <person name="Zahm M."/>
            <person name="Cabau C."/>
            <person name="Klopp C."/>
            <person name="Thompson A.W."/>
            <person name="Robinson-Rechavi M."/>
            <person name="Braasch I."/>
            <person name="Lecointre G."/>
            <person name="Bobe J."/>
            <person name="Postlethwait J.H."/>
            <person name="Berthelot C."/>
            <person name="Roest Crollius H."/>
            <person name="Guiguen Y."/>
        </authorList>
    </citation>
    <scope>NUCLEOTIDE SEQUENCE</scope>
    <source>
        <strain evidence="3">WJC10195</strain>
    </source>
</reference>
<dbReference type="PANTHER" id="PTHR23179:SF28">
    <property type="entry name" value="RHO GTPASE-ACTIVATING PROTEIN 20"/>
    <property type="match status" value="1"/>
</dbReference>
<feature type="domain" description="Ras-associating" evidence="2">
    <location>
        <begin position="238"/>
        <end position="327"/>
    </location>
</feature>
<feature type="region of interest" description="Disordered" evidence="1">
    <location>
        <begin position="319"/>
        <end position="358"/>
    </location>
</feature>
<dbReference type="PANTHER" id="PTHR23179">
    <property type="entry name" value="T-CELL ACTIVATION RHO GTPASE ACTIVATING PROTEIN-RELATED"/>
    <property type="match status" value="1"/>
</dbReference>
<dbReference type="Gene3D" id="2.30.29.30">
    <property type="entry name" value="Pleckstrin-homology domain (PH domain)/Phosphotyrosine-binding domain (PTB)"/>
    <property type="match status" value="1"/>
</dbReference>
<dbReference type="Gene3D" id="3.10.20.90">
    <property type="entry name" value="Phosphatidylinositol 3-kinase Catalytic Subunit, Chain A, domain 1"/>
    <property type="match status" value="1"/>
</dbReference>
<dbReference type="OrthoDB" id="9994905at2759"/>
<dbReference type="SUPFAM" id="SSF54236">
    <property type="entry name" value="Ubiquitin-like"/>
    <property type="match status" value="1"/>
</dbReference>
<dbReference type="Pfam" id="PF22286">
    <property type="entry name" value="RHG20_PH"/>
    <property type="match status" value="1"/>
</dbReference>
<gene>
    <name evidence="3" type="ORF">SKAU_G00260750</name>
</gene>
<dbReference type="CDD" id="cd13319">
    <property type="entry name" value="PH_RARhoGAP"/>
    <property type="match status" value="1"/>
</dbReference>
<dbReference type="FunFam" id="2.30.29.30:FF:000217">
    <property type="entry name" value="Rho GTPase activating protein 20"/>
    <property type="match status" value="1"/>
</dbReference>
<dbReference type="InterPro" id="IPR011993">
    <property type="entry name" value="PH-like_dom_sf"/>
</dbReference>
<dbReference type="GO" id="GO:0005096">
    <property type="term" value="F:GTPase activator activity"/>
    <property type="evidence" value="ECO:0007669"/>
    <property type="project" value="TreeGrafter"/>
</dbReference>
<dbReference type="EMBL" id="JAINUF010000009">
    <property type="protein sequence ID" value="KAJ8350945.1"/>
    <property type="molecule type" value="Genomic_DNA"/>
</dbReference>
<dbReference type="PROSITE" id="PS50200">
    <property type="entry name" value="RA"/>
    <property type="match status" value="1"/>
</dbReference>
<dbReference type="InterPro" id="IPR000159">
    <property type="entry name" value="RA_dom"/>
</dbReference>
<evidence type="ECO:0000259" key="2">
    <source>
        <dbReference type="PROSITE" id="PS50200"/>
    </source>
</evidence>
<dbReference type="GO" id="GO:0007165">
    <property type="term" value="P:signal transduction"/>
    <property type="evidence" value="ECO:0007669"/>
    <property type="project" value="InterPro"/>
</dbReference>
<dbReference type="AlphaFoldDB" id="A0A9Q1IST0"/>
<evidence type="ECO:0000256" key="1">
    <source>
        <dbReference type="SAM" id="MobiDB-lite"/>
    </source>
</evidence>
<dbReference type="SUPFAM" id="SSF50729">
    <property type="entry name" value="PH domain-like"/>
    <property type="match status" value="1"/>
</dbReference>
<accession>A0A9Q1IST0</accession>
<dbReference type="InterPro" id="IPR047887">
    <property type="entry name" value="ARHGAP20_PH"/>
</dbReference>
<evidence type="ECO:0000313" key="3">
    <source>
        <dbReference type="EMBL" id="KAJ8350945.1"/>
    </source>
</evidence>
<keyword evidence="4" id="KW-1185">Reference proteome</keyword>
<evidence type="ECO:0000313" key="4">
    <source>
        <dbReference type="Proteomes" id="UP001152622"/>
    </source>
</evidence>